<dbReference type="SUPFAM" id="SSF53756">
    <property type="entry name" value="UDP-Glycosyltransferase/glycogen phosphorylase"/>
    <property type="match status" value="1"/>
</dbReference>
<dbReference type="CDD" id="cd03784">
    <property type="entry name" value="GT1_Gtf-like"/>
    <property type="match status" value="1"/>
</dbReference>
<dbReference type="FunFam" id="3.40.50.2000:FF:000108">
    <property type="entry name" value="UDP-glycosyltransferase 83A1"/>
    <property type="match status" value="1"/>
</dbReference>
<dbReference type="PANTHER" id="PTHR11926">
    <property type="entry name" value="GLUCOSYL/GLUCURONOSYL TRANSFERASES"/>
    <property type="match status" value="1"/>
</dbReference>
<keyword evidence="2" id="KW-0808">Transferase</keyword>
<sequence length="480" mass="54032">MTNSNSHVLIIPYPAQGHVIPVMELAQRIIKQGVKVTFVNTEVTHKLVTTNWLDENGYGDLMQMVSIPDGLEPWEDRSDVGKLTLSVFQTMSNKLEQLIETINNKVNNKITCLVADACMGWAIQVAHKMGIRNATFSPASTTTLAAIFCFQKLIDDRIINENGVPLKEDMIKLSENMPPIKSANLSWTCFKEVETIEAIFKMCVGAKEAYDITERFICNSAIELEPAAFGLYPKLLPIGPLLASNRLGYQAGHFWQEDPSCLTWLDQQAEMSVIYIAFGSFTILNHTQFEELALALELSNKPFLWVVRPGLTKECAPSYPKGYMDRVGSRGRIVSWAPQQKVLSHPSVACFMSHCGWNSTLEGVRNGLPFLCWPYFGDQFHNETYICDIWKIGLGFKKNEAGIITRGEINDKVEQLLSDKTFRDKALVIKENVTKTVRDGGQSYKNLSNFISWLQEAVDAKDEPHVSIEHEDPKHPIVRV</sequence>
<evidence type="ECO:0000313" key="3">
    <source>
        <dbReference type="EMBL" id="KAK1423347.1"/>
    </source>
</evidence>
<gene>
    <name evidence="3" type="ORF">QVD17_18646</name>
</gene>
<comment type="caution">
    <text evidence="3">The sequence shown here is derived from an EMBL/GenBank/DDBJ whole genome shotgun (WGS) entry which is preliminary data.</text>
</comment>
<dbReference type="Proteomes" id="UP001229421">
    <property type="component" value="Unassembled WGS sequence"/>
</dbReference>
<dbReference type="GO" id="GO:0080044">
    <property type="term" value="F:quercetin 7-O-glucosyltransferase activity"/>
    <property type="evidence" value="ECO:0007669"/>
    <property type="project" value="TreeGrafter"/>
</dbReference>
<keyword evidence="4" id="KW-1185">Reference proteome</keyword>
<dbReference type="InterPro" id="IPR002213">
    <property type="entry name" value="UDP_glucos_trans"/>
</dbReference>
<dbReference type="Gene3D" id="3.40.50.2000">
    <property type="entry name" value="Glycogen Phosphorylase B"/>
    <property type="match status" value="2"/>
</dbReference>
<dbReference type="PANTHER" id="PTHR11926:SF1412">
    <property type="entry name" value="UDP-GLYCOSYLTRANSFERASE 83A1-LIKE"/>
    <property type="match status" value="1"/>
</dbReference>
<evidence type="ECO:0000313" key="4">
    <source>
        <dbReference type="Proteomes" id="UP001229421"/>
    </source>
</evidence>
<dbReference type="FunFam" id="3.40.50.2000:FF:000061">
    <property type="entry name" value="UDP-glycosyltransferase 83A1"/>
    <property type="match status" value="1"/>
</dbReference>
<dbReference type="AlphaFoldDB" id="A0AAD8NW98"/>
<dbReference type="GO" id="GO:0080043">
    <property type="term" value="F:quercetin 3-O-glucosyltransferase activity"/>
    <property type="evidence" value="ECO:0007669"/>
    <property type="project" value="TreeGrafter"/>
</dbReference>
<reference evidence="3" key="1">
    <citation type="journal article" date="2023" name="bioRxiv">
        <title>Improved chromosome-level genome assembly for marigold (Tagetes erecta).</title>
        <authorList>
            <person name="Jiang F."/>
            <person name="Yuan L."/>
            <person name="Wang S."/>
            <person name="Wang H."/>
            <person name="Xu D."/>
            <person name="Wang A."/>
            <person name="Fan W."/>
        </authorList>
    </citation>
    <scope>NUCLEOTIDE SEQUENCE</scope>
    <source>
        <strain evidence="3">WSJ</strain>
        <tissue evidence="3">Leaf</tissue>
    </source>
</reference>
<organism evidence="3 4">
    <name type="scientific">Tagetes erecta</name>
    <name type="common">African marigold</name>
    <dbReference type="NCBI Taxonomy" id="13708"/>
    <lineage>
        <taxon>Eukaryota</taxon>
        <taxon>Viridiplantae</taxon>
        <taxon>Streptophyta</taxon>
        <taxon>Embryophyta</taxon>
        <taxon>Tracheophyta</taxon>
        <taxon>Spermatophyta</taxon>
        <taxon>Magnoliopsida</taxon>
        <taxon>eudicotyledons</taxon>
        <taxon>Gunneridae</taxon>
        <taxon>Pentapetalae</taxon>
        <taxon>asterids</taxon>
        <taxon>campanulids</taxon>
        <taxon>Asterales</taxon>
        <taxon>Asteraceae</taxon>
        <taxon>Asteroideae</taxon>
        <taxon>Heliantheae alliance</taxon>
        <taxon>Tageteae</taxon>
        <taxon>Tagetes</taxon>
    </lineage>
</organism>
<proteinExistence type="inferred from homology"/>
<comment type="similarity">
    <text evidence="1">Belongs to the UDP-glycosyltransferase family.</text>
</comment>
<evidence type="ECO:0000256" key="2">
    <source>
        <dbReference type="ARBA" id="ARBA00022679"/>
    </source>
</evidence>
<protein>
    <submittedName>
        <fullName evidence="3">Uncharacterized protein</fullName>
    </submittedName>
</protein>
<dbReference type="Pfam" id="PF00201">
    <property type="entry name" value="UDPGT"/>
    <property type="match status" value="1"/>
</dbReference>
<accession>A0AAD8NW98</accession>
<dbReference type="EMBL" id="JAUHHV010000005">
    <property type="protein sequence ID" value="KAK1423347.1"/>
    <property type="molecule type" value="Genomic_DNA"/>
</dbReference>
<name>A0AAD8NW98_TARER</name>
<evidence type="ECO:0000256" key="1">
    <source>
        <dbReference type="ARBA" id="ARBA00009995"/>
    </source>
</evidence>